<dbReference type="RefSeq" id="XP_046014861.1">
    <property type="nucleotide sequence ID" value="XM_046163436.1"/>
</dbReference>
<keyword evidence="1" id="KW-0489">Methyltransferase</keyword>
<dbReference type="GO" id="GO:0005737">
    <property type="term" value="C:cytoplasm"/>
    <property type="evidence" value="ECO:0007669"/>
    <property type="project" value="TreeGrafter"/>
</dbReference>
<organism evidence="1 2">
    <name type="scientific">Microdochium trichocladiopsis</name>
    <dbReference type="NCBI Taxonomy" id="1682393"/>
    <lineage>
        <taxon>Eukaryota</taxon>
        <taxon>Fungi</taxon>
        <taxon>Dikarya</taxon>
        <taxon>Ascomycota</taxon>
        <taxon>Pezizomycotina</taxon>
        <taxon>Sordariomycetes</taxon>
        <taxon>Xylariomycetidae</taxon>
        <taxon>Xylariales</taxon>
        <taxon>Microdochiaceae</taxon>
        <taxon>Microdochium</taxon>
    </lineage>
</organism>
<gene>
    <name evidence="1" type="ORF">B0I36DRAFT_83982</name>
</gene>
<dbReference type="InterPro" id="IPR029063">
    <property type="entry name" value="SAM-dependent_MTases_sf"/>
</dbReference>
<dbReference type="PANTHER" id="PTHR14614">
    <property type="entry name" value="HEPATOCELLULAR CARCINOMA-ASSOCIATED ANTIGEN"/>
    <property type="match status" value="1"/>
</dbReference>
<evidence type="ECO:0000313" key="1">
    <source>
        <dbReference type="EMBL" id="KAH7034768.1"/>
    </source>
</evidence>
<keyword evidence="2" id="KW-1185">Reference proteome</keyword>
<dbReference type="EMBL" id="JAGTJQ010000003">
    <property type="protein sequence ID" value="KAH7034768.1"/>
    <property type="molecule type" value="Genomic_DNA"/>
</dbReference>
<dbReference type="GO" id="GO:0008757">
    <property type="term" value="F:S-adenosylmethionine-dependent methyltransferase activity"/>
    <property type="evidence" value="ECO:0007669"/>
    <property type="project" value="UniProtKB-ARBA"/>
</dbReference>
<name>A0A9P9BQD5_9PEZI</name>
<keyword evidence="1" id="KW-0808">Transferase</keyword>
<accession>A0A9P9BQD5</accession>
<dbReference type="GeneID" id="70192982"/>
<dbReference type="OrthoDB" id="194386at2759"/>
<dbReference type="SUPFAM" id="SSF53335">
    <property type="entry name" value="S-adenosyl-L-methionine-dependent methyltransferases"/>
    <property type="match status" value="1"/>
</dbReference>
<dbReference type="Gene3D" id="3.40.50.150">
    <property type="entry name" value="Vaccinia Virus protein VP39"/>
    <property type="match status" value="1"/>
</dbReference>
<dbReference type="PANTHER" id="PTHR14614:SF130">
    <property type="entry name" value="PROTEIN-LYSINE N-METHYLTRANSFERASE EEF2KMT"/>
    <property type="match status" value="1"/>
</dbReference>
<dbReference type="GO" id="GO:0032259">
    <property type="term" value="P:methylation"/>
    <property type="evidence" value="ECO:0007669"/>
    <property type="project" value="UniProtKB-KW"/>
</dbReference>
<sequence>MADHQLVLLRRQYRQLFEPDFISWPPLALLRNDDVQAWLYRHLFDSTRNDFLPPDQYQLCVLNVLVQRIAKATGNSSAVHRRLTSHLEHLKSIQEDSTTRSSQHIEAYITFTCLHARDSTSDPEIANDQDPTITLLERRSLVVGSKITGFRTWEGCMHLATYLLTSRGQQHIRGKRVLELGAGTGFLSILCAKFLGARHVLSTDGDGDVIEALRENVDLNSAGDGESADAEHDCRLPVDARVLWWGEGLGGMWVQEEFQREPFDVVLGADITYDKDAVVLLAFTLNELLKLQPQLEVIIAGVVRRADSFELFLSECNRFGFTTTEVRFEAKPMREQKALFYAAAMPLKILSICGPAVDSAL</sequence>
<comment type="caution">
    <text evidence="1">The sequence shown here is derived from an EMBL/GenBank/DDBJ whole genome shotgun (WGS) entry which is preliminary data.</text>
</comment>
<dbReference type="AlphaFoldDB" id="A0A9P9BQD5"/>
<dbReference type="Pfam" id="PF10294">
    <property type="entry name" value="Methyltransf_16"/>
    <property type="match status" value="1"/>
</dbReference>
<protein>
    <submittedName>
        <fullName evidence="1">Methyltransferase-domain-containing protein</fullName>
    </submittedName>
</protein>
<dbReference type="CDD" id="cd02440">
    <property type="entry name" value="AdoMet_MTases"/>
    <property type="match status" value="1"/>
</dbReference>
<dbReference type="Proteomes" id="UP000756346">
    <property type="component" value="Unassembled WGS sequence"/>
</dbReference>
<proteinExistence type="predicted"/>
<reference evidence="1" key="1">
    <citation type="journal article" date="2021" name="Nat. Commun.">
        <title>Genetic determinants of endophytism in the Arabidopsis root mycobiome.</title>
        <authorList>
            <person name="Mesny F."/>
            <person name="Miyauchi S."/>
            <person name="Thiergart T."/>
            <person name="Pickel B."/>
            <person name="Atanasova L."/>
            <person name="Karlsson M."/>
            <person name="Huettel B."/>
            <person name="Barry K.W."/>
            <person name="Haridas S."/>
            <person name="Chen C."/>
            <person name="Bauer D."/>
            <person name="Andreopoulos W."/>
            <person name="Pangilinan J."/>
            <person name="LaButti K."/>
            <person name="Riley R."/>
            <person name="Lipzen A."/>
            <person name="Clum A."/>
            <person name="Drula E."/>
            <person name="Henrissat B."/>
            <person name="Kohler A."/>
            <person name="Grigoriev I.V."/>
            <person name="Martin F.M."/>
            <person name="Hacquard S."/>
        </authorList>
    </citation>
    <scope>NUCLEOTIDE SEQUENCE</scope>
    <source>
        <strain evidence="1">MPI-CAGE-CH-0230</strain>
    </source>
</reference>
<dbReference type="InterPro" id="IPR019410">
    <property type="entry name" value="Methyltransf_16"/>
</dbReference>
<evidence type="ECO:0000313" key="2">
    <source>
        <dbReference type="Proteomes" id="UP000756346"/>
    </source>
</evidence>